<dbReference type="RefSeq" id="WP_028156870.1">
    <property type="nucleotide sequence ID" value="NZ_JANUDC010000001.1"/>
</dbReference>
<evidence type="ECO:0000256" key="1">
    <source>
        <dbReference type="ARBA" id="ARBA00022553"/>
    </source>
</evidence>
<feature type="domain" description="Response regulatory" evidence="3">
    <location>
        <begin position="6"/>
        <end position="120"/>
    </location>
</feature>
<name>A0A0A3XM05_BRAJP</name>
<dbReference type="SUPFAM" id="SSF52172">
    <property type="entry name" value="CheY-like"/>
    <property type="match status" value="1"/>
</dbReference>
<dbReference type="GO" id="GO:0000160">
    <property type="term" value="P:phosphorelay signal transduction system"/>
    <property type="evidence" value="ECO:0007669"/>
    <property type="project" value="InterPro"/>
</dbReference>
<dbReference type="GO" id="GO:0016301">
    <property type="term" value="F:kinase activity"/>
    <property type="evidence" value="ECO:0007669"/>
    <property type="project" value="UniProtKB-KW"/>
</dbReference>
<keyword evidence="4" id="KW-0418">Kinase</keyword>
<organism evidence="4 5">
    <name type="scientific">Bradyrhizobium japonicum</name>
    <dbReference type="NCBI Taxonomy" id="375"/>
    <lineage>
        <taxon>Bacteria</taxon>
        <taxon>Pseudomonadati</taxon>
        <taxon>Pseudomonadota</taxon>
        <taxon>Alphaproteobacteria</taxon>
        <taxon>Hyphomicrobiales</taxon>
        <taxon>Nitrobacteraceae</taxon>
        <taxon>Bradyrhizobium</taxon>
    </lineage>
</organism>
<keyword evidence="4" id="KW-0808">Transferase</keyword>
<dbReference type="SMART" id="SM00448">
    <property type="entry name" value="REC"/>
    <property type="match status" value="1"/>
</dbReference>
<comment type="caution">
    <text evidence="4">The sequence shown here is derived from an EMBL/GenBank/DDBJ whole genome shotgun (WGS) entry which is preliminary data.</text>
</comment>
<evidence type="ECO:0000259" key="3">
    <source>
        <dbReference type="PROSITE" id="PS50110"/>
    </source>
</evidence>
<evidence type="ECO:0000313" key="5">
    <source>
        <dbReference type="Proteomes" id="UP000030377"/>
    </source>
</evidence>
<keyword evidence="1 2" id="KW-0597">Phosphoprotein</keyword>
<dbReference type="Gene3D" id="3.40.50.2300">
    <property type="match status" value="1"/>
</dbReference>
<dbReference type="Proteomes" id="UP000030377">
    <property type="component" value="Unassembled WGS sequence"/>
</dbReference>
<dbReference type="Pfam" id="PF00072">
    <property type="entry name" value="Response_reg"/>
    <property type="match status" value="1"/>
</dbReference>
<evidence type="ECO:0000256" key="2">
    <source>
        <dbReference type="PROSITE-ProRule" id="PRU00169"/>
    </source>
</evidence>
<reference evidence="4 5" key="1">
    <citation type="submission" date="2014-09" db="EMBL/GenBank/DDBJ databases">
        <title>Draft genome of Bradyrhizobium japonicum Is-34.</title>
        <authorList>
            <person name="Tsurumaru H."/>
            <person name="Yamakawa T."/>
            <person name="Hashimoto S."/>
            <person name="Okizaki K."/>
            <person name="Kanesaki Y."/>
            <person name="Yoshikawa H."/>
            <person name="Yajima S."/>
        </authorList>
    </citation>
    <scope>NUCLEOTIDE SEQUENCE [LARGE SCALE GENOMIC DNA]</scope>
    <source>
        <strain evidence="4 5">Is-34</strain>
    </source>
</reference>
<dbReference type="PANTHER" id="PTHR44591:SF25">
    <property type="entry name" value="CHEMOTAXIS TWO-COMPONENT RESPONSE REGULATOR"/>
    <property type="match status" value="1"/>
</dbReference>
<dbReference type="AlphaFoldDB" id="A0A0A3XM05"/>
<sequence length="130" mass="14289">MLHRTLISVVDDDQPHRESMRKLIMLLGYTVEAFSSAADFLASRALPETACLVTDVNMPGMTGVELHRRLVDAGYAIPTILVTAYPDEVVRDQALKDGVICYLSKPVDDDILERCVRSALRSGTPIEGNS</sequence>
<gene>
    <name evidence="4" type="ORF">MA20_33575</name>
</gene>
<dbReference type="PROSITE" id="PS50110">
    <property type="entry name" value="RESPONSE_REGULATORY"/>
    <property type="match status" value="1"/>
</dbReference>
<protein>
    <submittedName>
        <fullName evidence="4">Histidine kinase</fullName>
    </submittedName>
</protein>
<dbReference type="PANTHER" id="PTHR44591">
    <property type="entry name" value="STRESS RESPONSE REGULATOR PROTEIN 1"/>
    <property type="match status" value="1"/>
</dbReference>
<feature type="modified residue" description="4-aspartylphosphate" evidence="2">
    <location>
        <position position="55"/>
    </location>
</feature>
<proteinExistence type="predicted"/>
<dbReference type="InterPro" id="IPR001789">
    <property type="entry name" value="Sig_transdc_resp-reg_receiver"/>
</dbReference>
<dbReference type="EMBL" id="JRPN01000025">
    <property type="protein sequence ID" value="KGT75405.1"/>
    <property type="molecule type" value="Genomic_DNA"/>
</dbReference>
<accession>A0A0A3XM05</accession>
<evidence type="ECO:0000313" key="4">
    <source>
        <dbReference type="EMBL" id="KGT75405.1"/>
    </source>
</evidence>
<dbReference type="InterPro" id="IPR011006">
    <property type="entry name" value="CheY-like_superfamily"/>
</dbReference>
<dbReference type="InterPro" id="IPR050595">
    <property type="entry name" value="Bact_response_regulator"/>
</dbReference>